<feature type="region of interest" description="Disordered" evidence="1">
    <location>
        <begin position="28"/>
        <end position="62"/>
    </location>
</feature>
<evidence type="ECO:0000313" key="3">
    <source>
        <dbReference type="EMBL" id="PJJ78044.1"/>
    </source>
</evidence>
<dbReference type="AlphaFoldDB" id="A0A2M9D1G4"/>
<protein>
    <recommendedName>
        <fullName evidence="5">Arginyl-tRNA synthetase</fullName>
    </recommendedName>
</protein>
<evidence type="ECO:0000313" key="4">
    <source>
        <dbReference type="Proteomes" id="UP000231742"/>
    </source>
</evidence>
<dbReference type="Proteomes" id="UP000231742">
    <property type="component" value="Unassembled WGS sequence"/>
</dbReference>
<evidence type="ECO:0000256" key="1">
    <source>
        <dbReference type="SAM" id="MobiDB-lite"/>
    </source>
</evidence>
<organism evidence="3 4">
    <name type="scientific">Salinibacterium amurskyense</name>
    <dbReference type="NCBI Taxonomy" id="205941"/>
    <lineage>
        <taxon>Bacteria</taxon>
        <taxon>Bacillati</taxon>
        <taxon>Actinomycetota</taxon>
        <taxon>Actinomycetes</taxon>
        <taxon>Micrococcales</taxon>
        <taxon>Microbacteriaceae</taxon>
        <taxon>Salinibacterium</taxon>
    </lineage>
</organism>
<keyword evidence="4" id="KW-1185">Reference proteome</keyword>
<dbReference type="OrthoDB" id="5122815at2"/>
<feature type="chain" id="PRO_5039433681" description="Arginyl-tRNA synthetase" evidence="2">
    <location>
        <begin position="24"/>
        <end position="194"/>
    </location>
</feature>
<dbReference type="EMBL" id="PGFH01000003">
    <property type="protein sequence ID" value="PJJ78044.1"/>
    <property type="molecule type" value="Genomic_DNA"/>
</dbReference>
<feature type="signal peptide" evidence="2">
    <location>
        <begin position="1"/>
        <end position="23"/>
    </location>
</feature>
<name>A0A2M9D1G4_9MICO</name>
<feature type="compositionally biased region" description="Low complexity" evidence="1">
    <location>
        <begin position="42"/>
        <end position="62"/>
    </location>
</feature>
<comment type="caution">
    <text evidence="3">The sequence shown here is derived from an EMBL/GenBank/DDBJ whole genome shotgun (WGS) entry which is preliminary data.</text>
</comment>
<reference evidence="3 4" key="1">
    <citation type="submission" date="2017-11" db="EMBL/GenBank/DDBJ databases">
        <title>Genomic Encyclopedia of Archaeal and Bacterial Type Strains, Phase II (KMG-II): From Individual Species to Whole Genera.</title>
        <authorList>
            <person name="Goeker M."/>
        </authorList>
    </citation>
    <scope>NUCLEOTIDE SEQUENCE [LARGE SCALE GENOMIC DNA]</scope>
    <source>
        <strain evidence="3 4">DSM 16400</strain>
    </source>
</reference>
<proteinExistence type="predicted"/>
<accession>A0A2M9D1G4</accession>
<sequence length="194" mass="19482">MAFRLRVIPAVIALSASALLLSACVPTEPDPVGPNPTRTIDPENTPTAAPEPTATGTPDPEATPVDIACGELISPQAMYDFNPNFLLLNSFTPSAGSPAAAAIEAQGVVCRWENSTSGVSIDVSVAQPAPGKLDALKANAGAAAAGFDGYFAVAGGTGTAQVFSGGYWATLSSPAFFEASDASDLVAEVAAAIK</sequence>
<gene>
    <name evidence="3" type="ORF">CLV85_2499</name>
</gene>
<dbReference type="PROSITE" id="PS51257">
    <property type="entry name" value="PROKAR_LIPOPROTEIN"/>
    <property type="match status" value="1"/>
</dbReference>
<evidence type="ECO:0008006" key="5">
    <source>
        <dbReference type="Google" id="ProtNLM"/>
    </source>
</evidence>
<evidence type="ECO:0000256" key="2">
    <source>
        <dbReference type="SAM" id="SignalP"/>
    </source>
</evidence>
<keyword evidence="2" id="KW-0732">Signal</keyword>
<dbReference type="RefSeq" id="WP_100389957.1">
    <property type="nucleotide sequence ID" value="NZ_BMZU01000001.1"/>
</dbReference>